<dbReference type="Proteomes" id="UP000599391">
    <property type="component" value="Unassembled WGS sequence"/>
</dbReference>
<organism evidence="1 2">
    <name type="scientific">Atlanticothrix silvestris CENA357</name>
    <dbReference type="NCBI Taxonomy" id="1725252"/>
    <lineage>
        <taxon>Bacteria</taxon>
        <taxon>Bacillati</taxon>
        <taxon>Cyanobacteriota</taxon>
        <taxon>Cyanophyceae</taxon>
        <taxon>Nostocales</taxon>
        <taxon>Nodulariaceae</taxon>
        <taxon>Atlanticothrix</taxon>
        <taxon>Atlanticothrix silvestris</taxon>
    </lineage>
</organism>
<proteinExistence type="predicted"/>
<dbReference type="AlphaFoldDB" id="A0A8J7HHC9"/>
<sequence length="59" mass="7151">MSVLVRQCLQRRIPNIETLEQEVSIWECDRNLNQVCVDWRFRTEDARVKLSKIYLTLQN</sequence>
<evidence type="ECO:0000313" key="2">
    <source>
        <dbReference type="Proteomes" id="UP000599391"/>
    </source>
</evidence>
<dbReference type="EMBL" id="JAECZB010000093">
    <property type="protein sequence ID" value="MBH8555282.1"/>
    <property type="molecule type" value="Genomic_DNA"/>
</dbReference>
<evidence type="ECO:0008006" key="3">
    <source>
        <dbReference type="Google" id="ProtNLM"/>
    </source>
</evidence>
<comment type="caution">
    <text evidence="1">The sequence shown here is derived from an EMBL/GenBank/DDBJ whole genome shotgun (WGS) entry which is preliminary data.</text>
</comment>
<evidence type="ECO:0000313" key="1">
    <source>
        <dbReference type="EMBL" id="MBH8555282.1"/>
    </source>
</evidence>
<accession>A0A8J7HHC9</accession>
<name>A0A8J7HHC9_9CYAN</name>
<keyword evidence="2" id="KW-1185">Reference proteome</keyword>
<reference evidence="1 2" key="1">
    <citation type="journal article" date="2021" name="Int. J. Syst. Evol. Microbiol.">
        <title>Amazonocrinis nigriterrae gen. nov., sp. nov., Atlanticothrix silvestris gen. nov., sp. nov. and Dendronalium phyllosphericum gen. nov., sp. nov., nostocacean cyanobacteria from Brazilian environments.</title>
        <authorList>
            <person name="Alvarenga D.O."/>
            <person name="Andreote A.P.D."/>
            <person name="Branco L.H.Z."/>
            <person name="Delbaje E."/>
            <person name="Cruz R.B."/>
            <person name="Varani A.M."/>
            <person name="Fiore M.F."/>
        </authorList>
    </citation>
    <scope>NUCLEOTIDE SEQUENCE [LARGE SCALE GENOMIC DNA]</scope>
    <source>
        <strain evidence="1 2">CENA357</strain>
    </source>
</reference>
<protein>
    <recommendedName>
        <fullName evidence="3">Transposase</fullName>
    </recommendedName>
</protein>
<gene>
    <name evidence="1" type="ORF">I8751_23620</name>
</gene>